<evidence type="ECO:0000256" key="4">
    <source>
        <dbReference type="ARBA" id="ARBA00022448"/>
    </source>
</evidence>
<evidence type="ECO:0000256" key="11">
    <source>
        <dbReference type="ARBA" id="ARBA00023136"/>
    </source>
</evidence>
<dbReference type="Gene3D" id="2.60.40.420">
    <property type="entry name" value="Cupredoxins - blue copper proteins"/>
    <property type="match status" value="1"/>
</dbReference>
<dbReference type="AlphaFoldDB" id="A0A858RLQ0"/>
<comment type="similarity">
    <text evidence="2">Belongs to the cytochrome c oxidase subunit 2 family.</text>
</comment>
<dbReference type="RefSeq" id="WP_169455824.1">
    <property type="nucleotide sequence ID" value="NZ_CP051774.1"/>
</dbReference>
<evidence type="ECO:0000256" key="9">
    <source>
        <dbReference type="ARBA" id="ARBA00022989"/>
    </source>
</evidence>
<feature type="transmembrane region" description="Helical" evidence="12">
    <location>
        <begin position="68"/>
        <end position="90"/>
    </location>
</feature>
<keyword evidence="15" id="KW-1185">Reference proteome</keyword>
<dbReference type="EC" id="7.1.1.9" evidence="3"/>
<evidence type="ECO:0000256" key="3">
    <source>
        <dbReference type="ARBA" id="ARBA00012949"/>
    </source>
</evidence>
<dbReference type="InterPro" id="IPR008972">
    <property type="entry name" value="Cupredoxin"/>
</dbReference>
<organism evidence="14 15">
    <name type="scientific">Luteolibacter luteus</name>
    <dbReference type="NCBI Taxonomy" id="2728835"/>
    <lineage>
        <taxon>Bacteria</taxon>
        <taxon>Pseudomonadati</taxon>
        <taxon>Verrucomicrobiota</taxon>
        <taxon>Verrucomicrobiia</taxon>
        <taxon>Verrucomicrobiales</taxon>
        <taxon>Verrucomicrobiaceae</taxon>
        <taxon>Luteolibacter</taxon>
    </lineage>
</organism>
<evidence type="ECO:0000256" key="1">
    <source>
        <dbReference type="ARBA" id="ARBA00004141"/>
    </source>
</evidence>
<evidence type="ECO:0000256" key="12">
    <source>
        <dbReference type="SAM" id="Phobius"/>
    </source>
</evidence>
<dbReference type="EMBL" id="CP051774">
    <property type="protein sequence ID" value="QJE97424.1"/>
    <property type="molecule type" value="Genomic_DNA"/>
</dbReference>
<evidence type="ECO:0000256" key="7">
    <source>
        <dbReference type="ARBA" id="ARBA00022967"/>
    </source>
</evidence>
<dbReference type="GO" id="GO:0016020">
    <property type="term" value="C:membrane"/>
    <property type="evidence" value="ECO:0007669"/>
    <property type="project" value="UniProtKB-SubCell"/>
</dbReference>
<dbReference type="Proteomes" id="UP000501812">
    <property type="component" value="Chromosome"/>
</dbReference>
<evidence type="ECO:0000256" key="8">
    <source>
        <dbReference type="ARBA" id="ARBA00022982"/>
    </source>
</evidence>
<dbReference type="SUPFAM" id="SSF81464">
    <property type="entry name" value="Cytochrome c oxidase subunit II-like, transmembrane region"/>
    <property type="match status" value="1"/>
</dbReference>
<keyword evidence="4" id="KW-0813">Transport</keyword>
<dbReference type="PROSITE" id="PS00078">
    <property type="entry name" value="COX2"/>
    <property type="match status" value="1"/>
</dbReference>
<feature type="transmembrane region" description="Helical" evidence="12">
    <location>
        <begin position="26"/>
        <end position="47"/>
    </location>
</feature>
<keyword evidence="6" id="KW-0479">Metal-binding</keyword>
<dbReference type="GO" id="GO:0042773">
    <property type="term" value="P:ATP synthesis coupled electron transport"/>
    <property type="evidence" value="ECO:0007669"/>
    <property type="project" value="TreeGrafter"/>
</dbReference>
<dbReference type="GO" id="GO:0004129">
    <property type="term" value="F:cytochrome-c oxidase activity"/>
    <property type="evidence" value="ECO:0007669"/>
    <property type="project" value="UniProtKB-EC"/>
</dbReference>
<dbReference type="PANTHER" id="PTHR22888:SF9">
    <property type="entry name" value="CYTOCHROME C OXIDASE SUBUNIT 2"/>
    <property type="match status" value="1"/>
</dbReference>
<keyword evidence="8" id="KW-0249">Electron transport</keyword>
<protein>
    <recommendedName>
        <fullName evidence="3">cytochrome-c oxidase</fullName>
        <ecNumber evidence="3">7.1.1.9</ecNumber>
    </recommendedName>
</protein>
<name>A0A858RLQ0_9BACT</name>
<evidence type="ECO:0000256" key="6">
    <source>
        <dbReference type="ARBA" id="ARBA00022723"/>
    </source>
</evidence>
<keyword evidence="7" id="KW-1278">Translocase</keyword>
<dbReference type="InterPro" id="IPR001505">
    <property type="entry name" value="Copper_CuA"/>
</dbReference>
<dbReference type="Gene3D" id="1.10.287.90">
    <property type="match status" value="1"/>
</dbReference>
<reference evidence="14 15" key="1">
    <citation type="submission" date="2020-04" db="EMBL/GenBank/DDBJ databases">
        <title>Luteolibacter sp. G-1-1-1 isolated from soil.</title>
        <authorList>
            <person name="Dahal R.H."/>
        </authorList>
    </citation>
    <scope>NUCLEOTIDE SEQUENCE [LARGE SCALE GENOMIC DNA]</scope>
    <source>
        <strain evidence="14 15">G-1-1-1</strain>
    </source>
</reference>
<evidence type="ECO:0000256" key="5">
    <source>
        <dbReference type="ARBA" id="ARBA00022692"/>
    </source>
</evidence>
<dbReference type="InterPro" id="IPR045187">
    <property type="entry name" value="CcO_II"/>
</dbReference>
<gene>
    <name evidence="14" type="ORF">HHL09_17070</name>
</gene>
<evidence type="ECO:0000259" key="13">
    <source>
        <dbReference type="PROSITE" id="PS50857"/>
    </source>
</evidence>
<keyword evidence="5 12" id="KW-0812">Transmembrane</keyword>
<sequence>MSPSKFLGIPEVYSAHGGRVDHLIDVVHWFMIALGVGWFLFFAYCLIRFRASVHPKASYHGVRNHISSHLEIAVVIIEAVLLLGFAFPLWKERTDTWKEVQRLDPARVRVIGWQFGWTYHYPGKDGKFGRINPQLITSNSDPGIDFDDPNAQDDFITPTLKIPKGRPAILNITSNDVIHNYSIVPMRIQQDAIPGKEIPMWFTPNKTIETSVVCGQLCGEGHGNMVGQLEVMDDKAYRTWADGESDNALKSRAPKAATASR</sequence>
<dbReference type="GO" id="GO:0005507">
    <property type="term" value="F:copper ion binding"/>
    <property type="evidence" value="ECO:0007669"/>
    <property type="project" value="InterPro"/>
</dbReference>
<dbReference type="KEGG" id="luo:HHL09_17070"/>
<dbReference type="PANTHER" id="PTHR22888">
    <property type="entry name" value="CYTOCHROME C OXIDASE, SUBUNIT II"/>
    <property type="match status" value="1"/>
</dbReference>
<dbReference type="SUPFAM" id="SSF49503">
    <property type="entry name" value="Cupredoxins"/>
    <property type="match status" value="1"/>
</dbReference>
<proteinExistence type="inferred from homology"/>
<evidence type="ECO:0000313" key="14">
    <source>
        <dbReference type="EMBL" id="QJE97424.1"/>
    </source>
</evidence>
<accession>A0A858RLQ0</accession>
<dbReference type="PROSITE" id="PS50857">
    <property type="entry name" value="COX2_CUA"/>
    <property type="match status" value="1"/>
</dbReference>
<dbReference type="InterPro" id="IPR002429">
    <property type="entry name" value="CcO_II-like_C"/>
</dbReference>
<evidence type="ECO:0000256" key="2">
    <source>
        <dbReference type="ARBA" id="ARBA00007866"/>
    </source>
</evidence>
<dbReference type="PRINTS" id="PR01166">
    <property type="entry name" value="CYCOXIDASEII"/>
</dbReference>
<keyword evidence="10" id="KW-0186">Copper</keyword>
<dbReference type="Pfam" id="PF00116">
    <property type="entry name" value="COX2"/>
    <property type="match status" value="1"/>
</dbReference>
<comment type="subcellular location">
    <subcellularLocation>
        <location evidence="1">Membrane</location>
        <topology evidence="1">Multi-pass membrane protein</topology>
    </subcellularLocation>
</comment>
<keyword evidence="11 12" id="KW-0472">Membrane</keyword>
<evidence type="ECO:0000256" key="10">
    <source>
        <dbReference type="ARBA" id="ARBA00023008"/>
    </source>
</evidence>
<keyword evidence="9 12" id="KW-1133">Transmembrane helix</keyword>
<dbReference type="InterPro" id="IPR036257">
    <property type="entry name" value="Cyt_c_oxidase_su2_TM_sf"/>
</dbReference>
<evidence type="ECO:0000313" key="15">
    <source>
        <dbReference type="Proteomes" id="UP000501812"/>
    </source>
</evidence>
<feature type="domain" description="Cytochrome oxidase subunit II copper A binding" evidence="13">
    <location>
        <begin position="103"/>
        <end position="243"/>
    </location>
</feature>